<protein>
    <recommendedName>
        <fullName evidence="4">DUF481 domain-containing protein</fullName>
    </recommendedName>
</protein>
<dbReference type="InterPro" id="IPR007433">
    <property type="entry name" value="DUF481"/>
</dbReference>
<reference evidence="2 3" key="1">
    <citation type="submission" date="2019-02" db="EMBL/GenBank/DDBJ databases">
        <title>Deep-cultivation of Planctomycetes and their phenomic and genomic characterization uncovers novel biology.</title>
        <authorList>
            <person name="Wiegand S."/>
            <person name="Jogler M."/>
            <person name="Boedeker C."/>
            <person name="Pinto D."/>
            <person name="Vollmers J."/>
            <person name="Rivas-Marin E."/>
            <person name="Kohn T."/>
            <person name="Peeters S.H."/>
            <person name="Heuer A."/>
            <person name="Rast P."/>
            <person name="Oberbeckmann S."/>
            <person name="Bunk B."/>
            <person name="Jeske O."/>
            <person name="Meyerdierks A."/>
            <person name="Storesund J.E."/>
            <person name="Kallscheuer N."/>
            <person name="Luecker S."/>
            <person name="Lage O.M."/>
            <person name="Pohl T."/>
            <person name="Merkel B.J."/>
            <person name="Hornburger P."/>
            <person name="Mueller R.-W."/>
            <person name="Bruemmer F."/>
            <person name="Labrenz M."/>
            <person name="Spormann A.M."/>
            <person name="Op Den Camp H."/>
            <person name="Overmann J."/>
            <person name="Amann R."/>
            <person name="Jetten M.S.M."/>
            <person name="Mascher T."/>
            <person name="Medema M.H."/>
            <person name="Devos D.P."/>
            <person name="Kaster A.-K."/>
            <person name="Ovreas L."/>
            <person name="Rohde M."/>
            <person name="Galperin M.Y."/>
            <person name="Jogler C."/>
        </authorList>
    </citation>
    <scope>NUCLEOTIDE SEQUENCE [LARGE SCALE GENOMIC DNA]</scope>
    <source>
        <strain evidence="2 3">CA85</strain>
    </source>
</reference>
<organism evidence="2 3">
    <name type="scientific">Allorhodopirellula solitaria</name>
    <dbReference type="NCBI Taxonomy" id="2527987"/>
    <lineage>
        <taxon>Bacteria</taxon>
        <taxon>Pseudomonadati</taxon>
        <taxon>Planctomycetota</taxon>
        <taxon>Planctomycetia</taxon>
        <taxon>Pirellulales</taxon>
        <taxon>Pirellulaceae</taxon>
        <taxon>Allorhodopirellula</taxon>
    </lineage>
</organism>
<evidence type="ECO:0008006" key="4">
    <source>
        <dbReference type="Google" id="ProtNLM"/>
    </source>
</evidence>
<dbReference type="OrthoDB" id="290317at2"/>
<name>A0A5C5XU48_9BACT</name>
<accession>A0A5C5XU48</accession>
<comment type="caution">
    <text evidence="2">The sequence shown here is derived from an EMBL/GenBank/DDBJ whole genome shotgun (WGS) entry which is preliminary data.</text>
</comment>
<evidence type="ECO:0000256" key="1">
    <source>
        <dbReference type="SAM" id="MobiDB-lite"/>
    </source>
</evidence>
<feature type="region of interest" description="Disordered" evidence="1">
    <location>
        <begin position="36"/>
        <end position="68"/>
    </location>
</feature>
<gene>
    <name evidence="2" type="ORF">CA85_34690</name>
</gene>
<dbReference type="AlphaFoldDB" id="A0A5C5XU48"/>
<dbReference type="RefSeq" id="WP_146392367.1">
    <property type="nucleotide sequence ID" value="NZ_SJPK01000008.1"/>
</dbReference>
<dbReference type="EMBL" id="SJPK01000008">
    <property type="protein sequence ID" value="TWT65122.1"/>
    <property type="molecule type" value="Genomic_DNA"/>
</dbReference>
<sequence>MPRQLTSRRASRNGFPCREWVAVVLLVLVGTPATAQQTLPAPPISPETGWQSGHSSWNGDNYETVPTPAPTPAESVELPIELPAEWQENFGLSAPGPSQSVMESVPLSDPGDMQGEVILTDPSGAYADYPLTGDPESLRDLPIGAGLGESAAMEEPPLHEEILSWYEIPWQWIRKGWTNHAELGLNGSHGNSVTSAIQTGLEMRRKTDIYTLGIDFNYRQASTDGRNTESNGRLDVDYDRLLGDSSWTAFGKLGLMYDKFKSFDLRLNMNTGLGYYWIRNDDTNFITRMGAGASREFGAPIDRWTPEAVLGMSLDHQISERQKIIAKLDYFPSLRELGDYRVVADLAWETLIDTAENLSLRLSVTDRYDSTPQGALPNDVYYAALLLYKF</sequence>
<keyword evidence="3" id="KW-1185">Reference proteome</keyword>
<feature type="compositionally biased region" description="Polar residues" evidence="1">
    <location>
        <begin position="48"/>
        <end position="61"/>
    </location>
</feature>
<evidence type="ECO:0000313" key="3">
    <source>
        <dbReference type="Proteomes" id="UP000318053"/>
    </source>
</evidence>
<dbReference type="Pfam" id="PF04338">
    <property type="entry name" value="DUF481"/>
    <property type="match status" value="1"/>
</dbReference>
<dbReference type="Proteomes" id="UP000318053">
    <property type="component" value="Unassembled WGS sequence"/>
</dbReference>
<proteinExistence type="predicted"/>
<evidence type="ECO:0000313" key="2">
    <source>
        <dbReference type="EMBL" id="TWT65122.1"/>
    </source>
</evidence>